<evidence type="ECO:0000313" key="2">
    <source>
        <dbReference type="EMBL" id="WMV23182.1"/>
    </source>
</evidence>
<keyword evidence="1" id="KW-0472">Membrane</keyword>
<name>A0AAF0TJQ4_SOLVR</name>
<dbReference type="PANTHER" id="PTHR31170">
    <property type="entry name" value="BNAC04G53230D PROTEIN"/>
    <property type="match status" value="1"/>
</dbReference>
<dbReference type="EMBL" id="CP133615">
    <property type="protein sequence ID" value="WMV23182.1"/>
    <property type="molecule type" value="Genomic_DNA"/>
</dbReference>
<keyword evidence="1" id="KW-1133">Transmembrane helix</keyword>
<dbReference type="Proteomes" id="UP001234989">
    <property type="component" value="Chromosome 4"/>
</dbReference>
<keyword evidence="3" id="KW-1185">Reference proteome</keyword>
<reference evidence="2" key="1">
    <citation type="submission" date="2023-08" db="EMBL/GenBank/DDBJ databases">
        <title>A de novo genome assembly of Solanum verrucosum Schlechtendal, a Mexican diploid species geographically isolated from the other diploid A-genome species in potato relatives.</title>
        <authorList>
            <person name="Hosaka K."/>
        </authorList>
    </citation>
    <scope>NUCLEOTIDE SEQUENCE</scope>
    <source>
        <tissue evidence="2">Young leaves</tissue>
    </source>
</reference>
<gene>
    <name evidence="2" type="ORF">MTR67_016567</name>
</gene>
<proteinExistence type="predicted"/>
<feature type="transmembrane region" description="Helical" evidence="1">
    <location>
        <begin position="403"/>
        <end position="427"/>
    </location>
</feature>
<dbReference type="PANTHER" id="PTHR31170:SF25">
    <property type="entry name" value="BNAA09G04570D PROTEIN"/>
    <property type="match status" value="1"/>
</dbReference>
<dbReference type="Pfam" id="PF03140">
    <property type="entry name" value="DUF247"/>
    <property type="match status" value="1"/>
</dbReference>
<keyword evidence="1" id="KW-0812">Transmembrane</keyword>
<evidence type="ECO:0000313" key="3">
    <source>
        <dbReference type="Proteomes" id="UP001234989"/>
    </source>
</evidence>
<dbReference type="InterPro" id="IPR004158">
    <property type="entry name" value="DUF247_pln"/>
</dbReference>
<protein>
    <submittedName>
        <fullName evidence="2">Uncharacterized protein</fullName>
    </submittedName>
</protein>
<accession>A0AAF0TJQ4</accession>
<dbReference type="AlphaFoldDB" id="A0AAF0TJQ4"/>
<evidence type="ECO:0000256" key="1">
    <source>
        <dbReference type="SAM" id="Phobius"/>
    </source>
</evidence>
<organism evidence="2 3">
    <name type="scientific">Solanum verrucosum</name>
    <dbReference type="NCBI Taxonomy" id="315347"/>
    <lineage>
        <taxon>Eukaryota</taxon>
        <taxon>Viridiplantae</taxon>
        <taxon>Streptophyta</taxon>
        <taxon>Embryophyta</taxon>
        <taxon>Tracheophyta</taxon>
        <taxon>Spermatophyta</taxon>
        <taxon>Magnoliopsida</taxon>
        <taxon>eudicotyledons</taxon>
        <taxon>Gunneridae</taxon>
        <taxon>Pentapetalae</taxon>
        <taxon>asterids</taxon>
        <taxon>lamiids</taxon>
        <taxon>Solanales</taxon>
        <taxon>Solanaceae</taxon>
        <taxon>Solanoideae</taxon>
        <taxon>Solaneae</taxon>
        <taxon>Solanum</taxon>
    </lineage>
</organism>
<sequence>MMKQHHLIDVEEIEERIDEMFKNLSISPIESRTIFKVNKMLRELNSDAYTPKMVSIGPYHKKNPQLDPMEKYKVSYLKRFLQRREGLDVKKYISELMTLKEKALNCYDDIQDSIEDNSEFCQMLLIDGYFVVEFIRERSKLCPEGEDRIIMNANRASYIFRDLMLLDNQLPFFILDHLHHMTKQVDESSLLILVNKLFMRFANMQVHEPYRETKCNNVENIKHLLHLVHIFSCHRNPKKESNDDIMYSMVMPNAIELSEAGVSFSMSRDMASLMDIKFKNGLMTIPCLRVEGATETLLQNLIAYEQQSSDVQDTYFSDYATFMDRLIGSDKDVIFFLRQKGIIVNWTTDDKEMASLFNKIIKGITKYSVFYYKEEFKKAVEHCEKPWNRMRANVMHNYFNKSWARASTVAGIILFILTTIQTILAFMGSVK</sequence>